<evidence type="ECO:0000313" key="4">
    <source>
        <dbReference type="Proteomes" id="UP000663874"/>
    </source>
</evidence>
<reference evidence="3" key="1">
    <citation type="submission" date="2021-02" db="EMBL/GenBank/DDBJ databases">
        <authorList>
            <person name="Nowell W R."/>
        </authorList>
    </citation>
    <scope>NUCLEOTIDE SEQUENCE</scope>
</reference>
<dbReference type="PANTHER" id="PTHR36493:SF3">
    <property type="entry name" value="CHITIN-BINDING TYPE-4 DOMAIN-CONTAINING PROTEIN"/>
    <property type="match status" value="1"/>
</dbReference>
<keyword evidence="2" id="KW-0472">Membrane</keyword>
<sequence>MTGDCQFRLTSSGVNYLALTNGNIPGANPTLPLSDVTAVQSLTTPNNEPCNFPYAYTPGNWQMYFCRRYSATNFTCPTNSGLGQCVMGKFAGIRASATTGAYDQTYVTDVKQSSSAIQCLDFYYYIPGTTNNPKIQSTTTIEAGTTTPVLPDTTTPMPTTTTTPIPTTTTPIPTTTTPIPTTTTPVPTTTTPIPTTTTPIPTTTTPIPTTTTPIPTTTTPIPTTTTPIPTTTTSIPTTTTPIPTTTTPIPTTTTPIPTTTTPIPTTTTPIPTTTTPIPTTTTPIPTTTTPIPTTTTPIPTTTTPVPTTTTPIPTTTTPIPTTTTPIPTTTTPIPTTTTPIPTTTTPIPTTTTTVSMTTTSITTTVSSTSSNSESPVVTQELEETSSANVPIVTTTTSISTTEKPPVQIFSCNFSTTPCFEGGGLAVTNGNEFNSVDIINEPPRAPLSDVSSIIEPTDNNEKCKLPYRTPIDNSTNENGAELWFCYKNQCPTESQELANCRSGNYGLISIDAWESDKTIIKPVSQEMITRNLVGEQCLRYYYYFTVYDKLNWGQHISVLIKFDNETNNEIQIDRLSAVDMIENRWHSRNITFNSILANYSLMFRFEVTNVNRTDNPASNKTIYFALDNIELYNRNCQRVIEPPTSPMTTSQFSTIMTTTTPKTDLSTETSPSTSNKLGLILGLSLGLGIPALLAFIGGIVYYLKTSKVKRKVIVNGSNDTAGIPMAPMVSAVDRNTTVTA</sequence>
<evidence type="ECO:0008006" key="5">
    <source>
        <dbReference type="Google" id="ProtNLM"/>
    </source>
</evidence>
<organism evidence="3 4">
    <name type="scientific">Rotaria sordida</name>
    <dbReference type="NCBI Taxonomy" id="392033"/>
    <lineage>
        <taxon>Eukaryota</taxon>
        <taxon>Metazoa</taxon>
        <taxon>Spiralia</taxon>
        <taxon>Gnathifera</taxon>
        <taxon>Rotifera</taxon>
        <taxon>Eurotatoria</taxon>
        <taxon>Bdelloidea</taxon>
        <taxon>Philodinida</taxon>
        <taxon>Philodinidae</taxon>
        <taxon>Rotaria</taxon>
    </lineage>
</organism>
<keyword evidence="2" id="KW-0812">Transmembrane</keyword>
<protein>
    <recommendedName>
        <fullName evidence="5">MAM domain-containing protein</fullName>
    </recommendedName>
</protein>
<feature type="region of interest" description="Disordered" evidence="1">
    <location>
        <begin position="145"/>
        <end position="352"/>
    </location>
</feature>
<comment type="caution">
    <text evidence="3">The sequence shown here is derived from an EMBL/GenBank/DDBJ whole genome shotgun (WGS) entry which is preliminary data.</text>
</comment>
<dbReference type="Proteomes" id="UP000663874">
    <property type="component" value="Unassembled WGS sequence"/>
</dbReference>
<gene>
    <name evidence="3" type="ORF">FNK824_LOCUS27275</name>
</gene>
<evidence type="ECO:0000256" key="1">
    <source>
        <dbReference type="SAM" id="MobiDB-lite"/>
    </source>
</evidence>
<dbReference type="EMBL" id="CAJOBE010007029">
    <property type="protein sequence ID" value="CAF4024527.1"/>
    <property type="molecule type" value="Genomic_DNA"/>
</dbReference>
<dbReference type="AlphaFoldDB" id="A0A819PWQ6"/>
<feature type="transmembrane region" description="Helical" evidence="2">
    <location>
        <begin position="676"/>
        <end position="702"/>
    </location>
</feature>
<dbReference type="Gene3D" id="2.60.120.200">
    <property type="match status" value="1"/>
</dbReference>
<evidence type="ECO:0000313" key="3">
    <source>
        <dbReference type="EMBL" id="CAF4024527.1"/>
    </source>
</evidence>
<name>A0A819PWQ6_9BILA</name>
<evidence type="ECO:0000256" key="2">
    <source>
        <dbReference type="SAM" id="Phobius"/>
    </source>
</evidence>
<proteinExistence type="predicted"/>
<dbReference type="PANTHER" id="PTHR36493">
    <property type="entry name" value="NEUROBLAST DIFFERENTIATION-ASSOCIATED PROTEIN AHNAK-LIKE PROTEIN"/>
    <property type="match status" value="1"/>
</dbReference>
<accession>A0A819PWQ6</accession>
<keyword evidence="2" id="KW-1133">Transmembrane helix</keyword>